<dbReference type="PANTHER" id="PTHR23135">
    <property type="entry name" value="MUR LIGASE FAMILY MEMBER"/>
    <property type="match status" value="1"/>
</dbReference>
<comment type="similarity">
    <text evidence="1 7">Belongs to the MurCDEF family. MurE subfamily.</text>
</comment>
<keyword evidence="7" id="KW-0460">Magnesium</keyword>
<dbReference type="GO" id="GO:0005737">
    <property type="term" value="C:cytoplasm"/>
    <property type="evidence" value="ECO:0007669"/>
    <property type="project" value="UniProtKB-SubCell"/>
</dbReference>
<dbReference type="Gene3D" id="3.40.1190.10">
    <property type="entry name" value="Mur-like, catalytic domain"/>
    <property type="match status" value="1"/>
</dbReference>
<dbReference type="NCBIfam" id="NF001124">
    <property type="entry name" value="PRK00139.1-2"/>
    <property type="match status" value="1"/>
</dbReference>
<comment type="pathway">
    <text evidence="7 8">Cell wall biogenesis; peptidoglycan biosynthesis.</text>
</comment>
<keyword evidence="3 7" id="KW-0133">Cell shape</keyword>
<dbReference type="PANTHER" id="PTHR23135:SF4">
    <property type="entry name" value="UDP-N-ACETYLMURAMOYL-L-ALANYL-D-GLUTAMATE--2,6-DIAMINOPIMELATE LIGASE MURE HOMOLOG, CHLOROPLASTIC"/>
    <property type="match status" value="1"/>
</dbReference>
<evidence type="ECO:0000256" key="8">
    <source>
        <dbReference type="RuleBase" id="RU004135"/>
    </source>
</evidence>
<feature type="binding site" evidence="7">
    <location>
        <position position="157"/>
    </location>
    <ligand>
        <name>UDP-N-acetyl-alpha-D-muramoyl-L-alanyl-D-glutamate</name>
        <dbReference type="ChEBI" id="CHEBI:83900"/>
    </ligand>
</feature>
<evidence type="ECO:0000256" key="2">
    <source>
        <dbReference type="ARBA" id="ARBA00022618"/>
    </source>
</evidence>
<keyword evidence="7 12" id="KW-0436">Ligase</keyword>
<feature type="modified residue" description="N6-carboxylysine" evidence="7">
    <location>
        <position position="225"/>
    </location>
</feature>
<dbReference type="InterPro" id="IPR005761">
    <property type="entry name" value="UDP-N-AcMur-Glu-dNH2Pim_ligase"/>
</dbReference>
<dbReference type="SUPFAM" id="SSF53244">
    <property type="entry name" value="MurD-like peptide ligases, peptide-binding domain"/>
    <property type="match status" value="1"/>
</dbReference>
<keyword evidence="7" id="KW-0963">Cytoplasm</keyword>
<feature type="binding site" evidence="7">
    <location>
        <begin position="116"/>
        <end position="122"/>
    </location>
    <ligand>
        <name>ATP</name>
        <dbReference type="ChEBI" id="CHEBI:30616"/>
    </ligand>
</feature>
<evidence type="ECO:0000259" key="9">
    <source>
        <dbReference type="Pfam" id="PF01225"/>
    </source>
</evidence>
<comment type="cofactor">
    <cofactor evidence="7">
        <name>Mg(2+)</name>
        <dbReference type="ChEBI" id="CHEBI:18420"/>
    </cofactor>
</comment>
<dbReference type="InterPro" id="IPR036615">
    <property type="entry name" value="Mur_ligase_C_dom_sf"/>
</dbReference>
<dbReference type="FunCoup" id="A0A6M4H423">
    <property type="interactions" value="610"/>
</dbReference>
<feature type="binding site" evidence="7">
    <location>
        <begin position="158"/>
        <end position="159"/>
    </location>
    <ligand>
        <name>UDP-N-acetyl-alpha-D-muramoyl-L-alanyl-D-glutamate</name>
        <dbReference type="ChEBI" id="CHEBI:83900"/>
    </ligand>
</feature>
<evidence type="ECO:0000259" key="10">
    <source>
        <dbReference type="Pfam" id="PF02875"/>
    </source>
</evidence>
<feature type="binding site" evidence="7">
    <location>
        <position position="389"/>
    </location>
    <ligand>
        <name>meso-2,6-diaminopimelate</name>
        <dbReference type="ChEBI" id="CHEBI:57791"/>
    </ligand>
</feature>
<comment type="caution">
    <text evidence="7">Lacks conserved residue(s) required for the propagation of feature annotation.</text>
</comment>
<comment type="catalytic activity">
    <reaction evidence="7">
        <text>UDP-N-acetyl-alpha-D-muramoyl-L-alanyl-D-glutamate + meso-2,6-diaminopimelate + ATP = UDP-N-acetyl-alpha-D-muramoyl-L-alanyl-gamma-D-glutamyl-meso-2,6-diaminopimelate + ADP + phosphate + H(+)</text>
        <dbReference type="Rhea" id="RHEA:23676"/>
        <dbReference type="ChEBI" id="CHEBI:15378"/>
        <dbReference type="ChEBI" id="CHEBI:30616"/>
        <dbReference type="ChEBI" id="CHEBI:43474"/>
        <dbReference type="ChEBI" id="CHEBI:57791"/>
        <dbReference type="ChEBI" id="CHEBI:83900"/>
        <dbReference type="ChEBI" id="CHEBI:83905"/>
        <dbReference type="ChEBI" id="CHEBI:456216"/>
        <dbReference type="EC" id="6.3.2.13"/>
    </reaction>
</comment>
<keyword evidence="7" id="KW-0547">Nucleotide-binding</keyword>
<dbReference type="GO" id="GO:0071555">
    <property type="term" value="P:cell wall organization"/>
    <property type="evidence" value="ECO:0007669"/>
    <property type="project" value="UniProtKB-KW"/>
</dbReference>
<dbReference type="NCBIfam" id="TIGR01085">
    <property type="entry name" value="murE"/>
    <property type="match status" value="1"/>
</dbReference>
<dbReference type="InterPro" id="IPR000713">
    <property type="entry name" value="Mur_ligase_N"/>
</dbReference>
<accession>A0A6M4H423</accession>
<keyword evidence="6 7" id="KW-0961">Cell wall biogenesis/degradation</keyword>
<feature type="binding site" evidence="7">
    <location>
        <position position="191"/>
    </location>
    <ligand>
        <name>UDP-N-acetyl-alpha-D-muramoyl-L-alanyl-D-glutamate</name>
        <dbReference type="ChEBI" id="CHEBI:83900"/>
    </ligand>
</feature>
<dbReference type="InterPro" id="IPR036565">
    <property type="entry name" value="Mur-like_cat_sf"/>
</dbReference>
<evidence type="ECO:0000313" key="13">
    <source>
        <dbReference type="Proteomes" id="UP000503096"/>
    </source>
</evidence>
<dbReference type="EMBL" id="CP053073">
    <property type="protein sequence ID" value="QJR13848.1"/>
    <property type="molecule type" value="Genomic_DNA"/>
</dbReference>
<keyword evidence="7" id="KW-0067">ATP-binding</keyword>
<evidence type="ECO:0000259" key="11">
    <source>
        <dbReference type="Pfam" id="PF08245"/>
    </source>
</evidence>
<dbReference type="Pfam" id="PF01225">
    <property type="entry name" value="Mur_ligase"/>
    <property type="match status" value="1"/>
</dbReference>
<dbReference type="KEGG" id="upl:DSM104440_00638"/>
<dbReference type="GO" id="GO:0008765">
    <property type="term" value="F:UDP-N-acetylmuramoylalanyl-D-glutamate-2,6-diaminopimelate ligase activity"/>
    <property type="evidence" value="ECO:0007669"/>
    <property type="project" value="UniProtKB-UniRule"/>
</dbReference>
<feature type="domain" description="Mur ligase N-terminal catalytic" evidence="9">
    <location>
        <begin position="29"/>
        <end position="100"/>
    </location>
</feature>
<dbReference type="InterPro" id="IPR035911">
    <property type="entry name" value="MurE/MurF_N"/>
</dbReference>
<dbReference type="NCBIfam" id="NF001126">
    <property type="entry name" value="PRK00139.1-4"/>
    <property type="match status" value="1"/>
</dbReference>
<dbReference type="GO" id="GO:0005524">
    <property type="term" value="F:ATP binding"/>
    <property type="evidence" value="ECO:0007669"/>
    <property type="project" value="UniProtKB-UniRule"/>
</dbReference>
<dbReference type="Pfam" id="PF08245">
    <property type="entry name" value="Mur_ligase_M"/>
    <property type="match status" value="1"/>
</dbReference>
<feature type="binding site" evidence="7">
    <location>
        <position position="193"/>
    </location>
    <ligand>
        <name>UDP-N-acetyl-alpha-D-muramoyl-L-alanyl-D-glutamate</name>
        <dbReference type="ChEBI" id="CHEBI:83900"/>
    </ligand>
</feature>
<keyword evidence="4 7" id="KW-0573">Peptidoglycan synthesis</keyword>
<dbReference type="InterPro" id="IPR013221">
    <property type="entry name" value="Mur_ligase_cen"/>
</dbReference>
<gene>
    <name evidence="7 12" type="primary">murE</name>
    <name evidence="12" type="ORF">DSM104440_00638</name>
</gene>
<evidence type="ECO:0000256" key="4">
    <source>
        <dbReference type="ARBA" id="ARBA00022984"/>
    </source>
</evidence>
<feature type="binding site" evidence="7">
    <location>
        <position position="467"/>
    </location>
    <ligand>
        <name>meso-2,6-diaminopimelate</name>
        <dbReference type="ChEBI" id="CHEBI:57791"/>
    </ligand>
</feature>
<keyword evidence="2 7" id="KW-0132">Cell division</keyword>
<dbReference type="GO" id="GO:0009252">
    <property type="term" value="P:peptidoglycan biosynthetic process"/>
    <property type="evidence" value="ECO:0007669"/>
    <property type="project" value="UniProtKB-UniRule"/>
</dbReference>
<dbReference type="Proteomes" id="UP000503096">
    <property type="component" value="Chromosome"/>
</dbReference>
<evidence type="ECO:0000256" key="7">
    <source>
        <dbReference type="HAMAP-Rule" id="MF_00208"/>
    </source>
</evidence>
<feature type="domain" description="Mur ligase C-terminal" evidence="10">
    <location>
        <begin position="338"/>
        <end position="465"/>
    </location>
</feature>
<organism evidence="12 13">
    <name type="scientific">Usitatibacter palustris</name>
    <dbReference type="NCBI Taxonomy" id="2732487"/>
    <lineage>
        <taxon>Bacteria</taxon>
        <taxon>Pseudomonadati</taxon>
        <taxon>Pseudomonadota</taxon>
        <taxon>Betaproteobacteria</taxon>
        <taxon>Nitrosomonadales</taxon>
        <taxon>Usitatibacteraceae</taxon>
        <taxon>Usitatibacter</taxon>
    </lineage>
</organism>
<dbReference type="GO" id="GO:0000287">
    <property type="term" value="F:magnesium ion binding"/>
    <property type="evidence" value="ECO:0007669"/>
    <property type="project" value="UniProtKB-UniRule"/>
</dbReference>
<comment type="function">
    <text evidence="7">Catalyzes the addition of meso-diaminopimelic acid to the nucleotide precursor UDP-N-acetylmuramoyl-L-alanyl-D-glutamate (UMAG) in the biosynthesis of bacterial cell-wall peptidoglycan.</text>
</comment>
<protein>
    <recommendedName>
        <fullName evidence="7">UDP-N-acetylmuramoyl-L-alanyl-D-glutamate--2,6-diaminopimelate ligase</fullName>
        <ecNumber evidence="7">6.3.2.13</ecNumber>
    </recommendedName>
    <alternativeName>
        <fullName evidence="7">Meso-A2pm-adding enzyme</fullName>
    </alternativeName>
    <alternativeName>
        <fullName evidence="7">Meso-diaminopimelate-adding enzyme</fullName>
    </alternativeName>
    <alternativeName>
        <fullName evidence="7">UDP-MurNAc-L-Ala-D-Glu:meso-diaminopimelate ligase</fullName>
    </alternativeName>
    <alternativeName>
        <fullName evidence="7">UDP-MurNAc-tripeptide synthetase</fullName>
    </alternativeName>
    <alternativeName>
        <fullName evidence="7">UDP-N-acetylmuramyl-tripeptide synthetase</fullName>
    </alternativeName>
</protein>
<evidence type="ECO:0000256" key="1">
    <source>
        <dbReference type="ARBA" id="ARBA00005898"/>
    </source>
</evidence>
<dbReference type="SUPFAM" id="SSF53623">
    <property type="entry name" value="MurD-like peptide ligases, catalytic domain"/>
    <property type="match status" value="1"/>
</dbReference>
<keyword evidence="5 7" id="KW-0131">Cell cycle</keyword>
<dbReference type="SUPFAM" id="SSF63418">
    <property type="entry name" value="MurE/MurF N-terminal domain"/>
    <property type="match status" value="1"/>
</dbReference>
<sequence>MICAAEFAPAEEVQILDHLAQLGVPLIDLTADSRAVKMGSVFVAYPGTTRDGRAFITEAIAKGAAAVIWERCGFDWDERWEVPNLGVANLRHRISEIASHVNGDPSAHLWMVGVTGTNGKTSVAQWIARAHDSLGRRAAVLGTLGNGLVGEVSEAKNTTPDAIVLQRLLADYLKRGARVAAMEVSSHGLHQGRVAGTRFDVAVFTNLTRDHLDYHGTMEDYAEAKFQAFALRGLKSAVVNVDDAWGARFAARLAGGPLALVTYGASPNALVRASQVAMSEAGVRFRVDSPWGSATVAAPVLGAFNVDNLLAVLGALLTAGIAFQDAVGAIAKLAPVPGRLERFGGGSRPLVVVDYAHTPDALEKALAALRPAVAAGHKLICVFGCGGDRDPGKRPLMGAAAVRLADRVVVTSDNPRNEDPLQIIEQVLSGIPAGRAEAISERQVAIFDAIHNARAGDVVLLAGKGHETYQEICGVRHAFSDAEVAGAALAEVRT</sequence>
<dbReference type="Pfam" id="PF02875">
    <property type="entry name" value="Mur_ligase_C"/>
    <property type="match status" value="1"/>
</dbReference>
<feature type="binding site" evidence="7">
    <location>
        <position position="463"/>
    </location>
    <ligand>
        <name>meso-2,6-diaminopimelate</name>
        <dbReference type="ChEBI" id="CHEBI:57791"/>
    </ligand>
</feature>
<dbReference type="UniPathway" id="UPA00219"/>
<dbReference type="GO" id="GO:0008360">
    <property type="term" value="P:regulation of cell shape"/>
    <property type="evidence" value="ECO:0007669"/>
    <property type="project" value="UniProtKB-KW"/>
</dbReference>
<comment type="PTM">
    <text evidence="7">Carboxylation is probably crucial for Mg(2+) binding and, consequently, for the gamma-phosphate positioning of ATP.</text>
</comment>
<dbReference type="HAMAP" id="MF_00208">
    <property type="entry name" value="MurE"/>
    <property type="match status" value="1"/>
</dbReference>
<dbReference type="InParanoid" id="A0A6M4H423"/>
<dbReference type="Gene3D" id="3.40.1390.10">
    <property type="entry name" value="MurE/MurF, N-terminal domain"/>
    <property type="match status" value="1"/>
</dbReference>
<evidence type="ECO:0000256" key="6">
    <source>
        <dbReference type="ARBA" id="ARBA00023316"/>
    </source>
</evidence>
<dbReference type="AlphaFoldDB" id="A0A6M4H423"/>
<feature type="binding site" evidence="7">
    <location>
        <begin position="413"/>
        <end position="416"/>
    </location>
    <ligand>
        <name>meso-2,6-diaminopimelate</name>
        <dbReference type="ChEBI" id="CHEBI:57791"/>
    </ligand>
</feature>
<feature type="binding site" evidence="7">
    <location>
        <position position="185"/>
    </location>
    <ligand>
        <name>UDP-N-acetyl-alpha-D-muramoyl-L-alanyl-D-glutamate</name>
        <dbReference type="ChEBI" id="CHEBI:83900"/>
    </ligand>
</feature>
<evidence type="ECO:0000256" key="3">
    <source>
        <dbReference type="ARBA" id="ARBA00022960"/>
    </source>
</evidence>
<feature type="domain" description="Mur ligase central" evidence="11">
    <location>
        <begin position="114"/>
        <end position="315"/>
    </location>
</feature>
<feature type="short sequence motif" description="Meso-diaminopimelate recognition motif" evidence="7">
    <location>
        <begin position="413"/>
        <end position="416"/>
    </location>
</feature>
<dbReference type="GO" id="GO:0051301">
    <property type="term" value="P:cell division"/>
    <property type="evidence" value="ECO:0007669"/>
    <property type="project" value="UniProtKB-KW"/>
</dbReference>
<proteinExistence type="inferred from homology"/>
<dbReference type="InterPro" id="IPR004101">
    <property type="entry name" value="Mur_ligase_C"/>
</dbReference>
<dbReference type="Gene3D" id="3.90.190.20">
    <property type="entry name" value="Mur ligase, C-terminal domain"/>
    <property type="match status" value="1"/>
</dbReference>
<evidence type="ECO:0000256" key="5">
    <source>
        <dbReference type="ARBA" id="ARBA00023306"/>
    </source>
</evidence>
<name>A0A6M4H423_9PROT</name>
<comment type="subcellular location">
    <subcellularLocation>
        <location evidence="7 8">Cytoplasm</location>
    </subcellularLocation>
</comment>
<dbReference type="EC" id="6.3.2.13" evidence="7"/>
<dbReference type="RefSeq" id="WP_171160589.1">
    <property type="nucleotide sequence ID" value="NZ_CP053073.1"/>
</dbReference>
<reference evidence="12 13" key="1">
    <citation type="submission" date="2020-04" db="EMBL/GenBank/DDBJ databases">
        <title>Usitatibacter rugosus gen. nov., sp. nov. and Usitatibacter palustris sp. nov., novel members of Usitatibacteraceae fam. nov. within the order Nitrosomonadales isolated from soil.</title>
        <authorList>
            <person name="Huber K.J."/>
            <person name="Neumann-Schaal M."/>
            <person name="Geppert A."/>
            <person name="Luckner M."/>
            <person name="Wanner G."/>
            <person name="Overmann J."/>
        </authorList>
    </citation>
    <scope>NUCLEOTIDE SEQUENCE [LARGE SCALE GENOMIC DNA]</scope>
    <source>
        <strain evidence="12 13">Swamp67</strain>
    </source>
</reference>
<evidence type="ECO:0000313" key="12">
    <source>
        <dbReference type="EMBL" id="QJR13848.1"/>
    </source>
</evidence>
<feature type="binding site" evidence="7">
    <location>
        <position position="33"/>
    </location>
    <ligand>
        <name>UDP-N-acetyl-alpha-D-muramoyl-L-alanyl-D-glutamate</name>
        <dbReference type="ChEBI" id="CHEBI:83900"/>
    </ligand>
</feature>
<keyword evidence="13" id="KW-1185">Reference proteome</keyword>